<accession>A0A9P0QSQ6</accession>
<dbReference type="InterPro" id="IPR036983">
    <property type="entry name" value="AIM24_sf"/>
</dbReference>
<dbReference type="EMBL" id="CAKXYY010000013">
    <property type="protein sequence ID" value="CAH2353909.1"/>
    <property type="molecule type" value="Genomic_DNA"/>
</dbReference>
<dbReference type="Gene3D" id="3.60.160.10">
    <property type="entry name" value="Mitochondrial biogenesis AIM24"/>
    <property type="match status" value="1"/>
</dbReference>
<protein>
    <recommendedName>
        <fullName evidence="3 6">Altered inheritance of mitochondria protein 24, mitochondrial</fullName>
    </recommendedName>
</protein>
<dbReference type="InterPro" id="IPR016031">
    <property type="entry name" value="Trp_RNA-bd_attenuator-like_dom"/>
</dbReference>
<dbReference type="InterPro" id="IPR002838">
    <property type="entry name" value="AIM24"/>
</dbReference>
<evidence type="ECO:0000256" key="2">
    <source>
        <dbReference type="ARBA" id="ARBA00009322"/>
    </source>
</evidence>
<dbReference type="Proteomes" id="UP000837801">
    <property type="component" value="Unassembled WGS sequence"/>
</dbReference>
<dbReference type="GO" id="GO:0005743">
    <property type="term" value="C:mitochondrial inner membrane"/>
    <property type="evidence" value="ECO:0007669"/>
    <property type="project" value="TreeGrafter"/>
</dbReference>
<evidence type="ECO:0000256" key="1">
    <source>
        <dbReference type="ARBA" id="ARBA00004173"/>
    </source>
</evidence>
<dbReference type="AlphaFoldDB" id="A0A9P0QSQ6"/>
<evidence type="ECO:0000313" key="8">
    <source>
        <dbReference type="EMBL" id="CAH2353909.1"/>
    </source>
</evidence>
<comment type="similarity">
    <text evidence="2 6">Belongs to the AIM24 family.</text>
</comment>
<name>A0A9P0QSQ6_9ASCO</name>
<dbReference type="OrthoDB" id="5295771at2759"/>
<keyword evidence="9" id="KW-1185">Reference proteome</keyword>
<dbReference type="GO" id="GO:0007007">
    <property type="term" value="P:inner mitochondrial membrane organization"/>
    <property type="evidence" value="ECO:0007669"/>
    <property type="project" value="TreeGrafter"/>
</dbReference>
<dbReference type="SUPFAM" id="SSF51219">
    <property type="entry name" value="TRAP-like"/>
    <property type="match status" value="1"/>
</dbReference>
<comment type="caution">
    <text evidence="8">The sequence shown here is derived from an EMBL/GenBank/DDBJ whole genome shotgun (WGS) entry which is preliminary data.</text>
</comment>
<feature type="compositionally biased region" description="Low complexity" evidence="7">
    <location>
        <begin position="282"/>
        <end position="302"/>
    </location>
</feature>
<proteinExistence type="inferred from homology"/>
<dbReference type="PANTHER" id="PTHR36959:SF2">
    <property type="entry name" value="ALTERED INHERITANCE OF MITOCHONDRIA PROTEIN 24, MITOCHONDRIAL"/>
    <property type="match status" value="1"/>
</dbReference>
<evidence type="ECO:0000256" key="3">
    <source>
        <dbReference type="ARBA" id="ARBA00013287"/>
    </source>
</evidence>
<comment type="subcellular location">
    <subcellularLocation>
        <location evidence="1 6">Mitochondrion</location>
    </subcellularLocation>
</comment>
<dbReference type="PANTHER" id="PTHR36959">
    <property type="entry name" value="ALTERED INHERITANCE OF MITOCHONDRIA PROTEIN 24, MITOCHONDRIAL"/>
    <property type="match status" value="1"/>
</dbReference>
<sequence length="365" mass="40052">MKLQASRNISILSKIRNSVSGKKNSTDISGAVATNNLPRATGNGPFAELPKFEAIGQPSSLLNVTLPASSRLNIRNGSIIAMNGNLNHLTTSLKNLSNFYPLIYQEIKSVSPVSILISGSGTNFSILDIGSSSEKWIIANSKNVIAWSGYDLQLIPESRNLVRQGSLFRLDRFTGLHTAGKGKLVLSGKNDLFDIELSEGEELMLEPSVLIAHNDIGAAHFRTIRGSQLFQLPSYPWFSRLGIRSAQVYSYLEKWAKYGYLRLTGGSYRTQDNGTQRREIESSAQSTSNETSSSSSSSSSLNSVKASLTKTTEFVRKQFSRLGQKDVYYHVKGPCKLLISSSNGGIPRRATFTKEDLQSIRDTLN</sequence>
<feature type="region of interest" description="Disordered" evidence="7">
    <location>
        <begin position="271"/>
        <end position="302"/>
    </location>
</feature>
<keyword evidence="4" id="KW-0809">Transit peptide</keyword>
<evidence type="ECO:0000256" key="5">
    <source>
        <dbReference type="ARBA" id="ARBA00023128"/>
    </source>
</evidence>
<reference evidence="8" key="1">
    <citation type="submission" date="2022-03" db="EMBL/GenBank/DDBJ databases">
        <authorList>
            <person name="Legras J.-L."/>
            <person name="Devillers H."/>
            <person name="Grondin C."/>
        </authorList>
    </citation>
    <scope>NUCLEOTIDE SEQUENCE</scope>
    <source>
        <strain evidence="8">CLIB 1423</strain>
    </source>
</reference>
<keyword evidence="5 6" id="KW-0496">Mitochondrion</keyword>
<evidence type="ECO:0000256" key="7">
    <source>
        <dbReference type="SAM" id="MobiDB-lite"/>
    </source>
</evidence>
<dbReference type="Pfam" id="PF01987">
    <property type="entry name" value="AIM24"/>
    <property type="match status" value="1"/>
</dbReference>
<evidence type="ECO:0000313" key="9">
    <source>
        <dbReference type="Proteomes" id="UP000837801"/>
    </source>
</evidence>
<gene>
    <name evidence="8" type="ORF">CLIB1423_13S01640</name>
</gene>
<organism evidence="8 9">
    <name type="scientific">[Candida] railenensis</name>
    <dbReference type="NCBI Taxonomy" id="45579"/>
    <lineage>
        <taxon>Eukaryota</taxon>
        <taxon>Fungi</taxon>
        <taxon>Dikarya</taxon>
        <taxon>Ascomycota</taxon>
        <taxon>Saccharomycotina</taxon>
        <taxon>Pichiomycetes</taxon>
        <taxon>Debaryomycetaceae</taxon>
        <taxon>Kurtzmaniella</taxon>
    </lineage>
</organism>
<evidence type="ECO:0000256" key="4">
    <source>
        <dbReference type="ARBA" id="ARBA00022946"/>
    </source>
</evidence>
<evidence type="ECO:0000256" key="6">
    <source>
        <dbReference type="RuleBase" id="RU363045"/>
    </source>
</evidence>